<gene>
    <name evidence="1" type="ORF">Y1Q_0005303</name>
</gene>
<name>A0A151MTC4_ALLMI</name>
<evidence type="ECO:0000313" key="2">
    <source>
        <dbReference type="Proteomes" id="UP000050525"/>
    </source>
</evidence>
<dbReference type="EMBL" id="AKHW03005127">
    <property type="protein sequence ID" value="KYO27758.1"/>
    <property type="molecule type" value="Genomic_DNA"/>
</dbReference>
<accession>A0A151MTC4</accession>
<sequence length="79" mass="9463">MCSWRNWISTSTRGHLQELLPVLSFLVIHCSIRSSFTRWSTEWNKWRKHSSETLRDRSYFAFTHSLGGWCKRVPKCLTM</sequence>
<reference evidence="1 2" key="1">
    <citation type="journal article" date="2012" name="Genome Biol.">
        <title>Sequencing three crocodilian genomes to illuminate the evolution of archosaurs and amniotes.</title>
        <authorList>
            <person name="St John J.A."/>
            <person name="Braun E.L."/>
            <person name="Isberg S.R."/>
            <person name="Miles L.G."/>
            <person name="Chong A.Y."/>
            <person name="Gongora J."/>
            <person name="Dalzell P."/>
            <person name="Moran C."/>
            <person name="Bed'hom B."/>
            <person name="Abzhanov A."/>
            <person name="Burgess S.C."/>
            <person name="Cooksey A.M."/>
            <person name="Castoe T.A."/>
            <person name="Crawford N.G."/>
            <person name="Densmore L.D."/>
            <person name="Drew J.C."/>
            <person name="Edwards S.V."/>
            <person name="Faircloth B.C."/>
            <person name="Fujita M.K."/>
            <person name="Greenwold M.J."/>
            <person name="Hoffmann F.G."/>
            <person name="Howard J.M."/>
            <person name="Iguchi T."/>
            <person name="Janes D.E."/>
            <person name="Khan S.Y."/>
            <person name="Kohno S."/>
            <person name="de Koning A.J."/>
            <person name="Lance S.L."/>
            <person name="McCarthy F.M."/>
            <person name="McCormack J.E."/>
            <person name="Merchant M.E."/>
            <person name="Peterson D.G."/>
            <person name="Pollock D.D."/>
            <person name="Pourmand N."/>
            <person name="Raney B.J."/>
            <person name="Roessler K.A."/>
            <person name="Sanford J.R."/>
            <person name="Sawyer R.H."/>
            <person name="Schmidt C.J."/>
            <person name="Triplett E.W."/>
            <person name="Tuberville T.D."/>
            <person name="Venegas-Anaya M."/>
            <person name="Howard J.T."/>
            <person name="Jarvis E.D."/>
            <person name="Guillette L.J.Jr."/>
            <person name="Glenn T.C."/>
            <person name="Green R.E."/>
            <person name="Ray D.A."/>
        </authorList>
    </citation>
    <scope>NUCLEOTIDE SEQUENCE [LARGE SCALE GENOMIC DNA]</scope>
    <source>
        <strain evidence="1">KSC_2009_1</strain>
    </source>
</reference>
<organism evidence="1 2">
    <name type="scientific">Alligator mississippiensis</name>
    <name type="common">American alligator</name>
    <dbReference type="NCBI Taxonomy" id="8496"/>
    <lineage>
        <taxon>Eukaryota</taxon>
        <taxon>Metazoa</taxon>
        <taxon>Chordata</taxon>
        <taxon>Craniata</taxon>
        <taxon>Vertebrata</taxon>
        <taxon>Euteleostomi</taxon>
        <taxon>Archelosauria</taxon>
        <taxon>Archosauria</taxon>
        <taxon>Crocodylia</taxon>
        <taxon>Alligatoridae</taxon>
        <taxon>Alligatorinae</taxon>
        <taxon>Alligator</taxon>
    </lineage>
</organism>
<dbReference type="AlphaFoldDB" id="A0A151MTC4"/>
<comment type="caution">
    <text evidence="1">The sequence shown here is derived from an EMBL/GenBank/DDBJ whole genome shotgun (WGS) entry which is preliminary data.</text>
</comment>
<dbReference type="Proteomes" id="UP000050525">
    <property type="component" value="Unassembled WGS sequence"/>
</dbReference>
<evidence type="ECO:0000313" key="1">
    <source>
        <dbReference type="EMBL" id="KYO27758.1"/>
    </source>
</evidence>
<keyword evidence="2" id="KW-1185">Reference proteome</keyword>
<protein>
    <submittedName>
        <fullName evidence="1">Uncharacterized protein</fullName>
    </submittedName>
</protein>
<proteinExistence type="predicted"/>